<keyword evidence="3" id="KW-1185">Reference proteome</keyword>
<dbReference type="AlphaFoldDB" id="A0A918FMZ9"/>
<evidence type="ECO:0000313" key="2">
    <source>
        <dbReference type="EMBL" id="GGR58118.1"/>
    </source>
</evidence>
<keyword evidence="1" id="KW-0812">Transmembrane</keyword>
<evidence type="ECO:0000256" key="1">
    <source>
        <dbReference type="SAM" id="Phobius"/>
    </source>
</evidence>
<dbReference type="RefSeq" id="WP_189943708.1">
    <property type="nucleotide sequence ID" value="NZ_BMSX01000035.1"/>
</dbReference>
<reference evidence="2" key="1">
    <citation type="journal article" date="2014" name="Int. J. Syst. Evol. Microbiol.">
        <title>Complete genome sequence of Corynebacterium casei LMG S-19264T (=DSM 44701T), isolated from a smear-ripened cheese.</title>
        <authorList>
            <consortium name="US DOE Joint Genome Institute (JGI-PGF)"/>
            <person name="Walter F."/>
            <person name="Albersmeier A."/>
            <person name="Kalinowski J."/>
            <person name="Ruckert C."/>
        </authorList>
    </citation>
    <scope>NUCLEOTIDE SEQUENCE</scope>
    <source>
        <strain evidence="2">JCM 4346</strain>
    </source>
</reference>
<protein>
    <submittedName>
        <fullName evidence="2">Uncharacterized protein</fullName>
    </submittedName>
</protein>
<gene>
    <name evidence="2" type="ORF">GCM10010251_88670</name>
</gene>
<keyword evidence="1" id="KW-0472">Membrane</keyword>
<feature type="transmembrane region" description="Helical" evidence="1">
    <location>
        <begin position="6"/>
        <end position="30"/>
    </location>
</feature>
<proteinExistence type="predicted"/>
<reference evidence="2" key="2">
    <citation type="submission" date="2020-09" db="EMBL/GenBank/DDBJ databases">
        <authorList>
            <person name="Sun Q."/>
            <person name="Ohkuma M."/>
        </authorList>
    </citation>
    <scope>NUCLEOTIDE SEQUENCE</scope>
    <source>
        <strain evidence="2">JCM 4346</strain>
    </source>
</reference>
<keyword evidence="1" id="KW-1133">Transmembrane helix</keyword>
<accession>A0A918FMZ9</accession>
<organism evidence="2 3">
    <name type="scientific">Streptomyces aurantiogriseus</name>
    <dbReference type="NCBI Taxonomy" id="66870"/>
    <lineage>
        <taxon>Bacteria</taxon>
        <taxon>Bacillati</taxon>
        <taxon>Actinomycetota</taxon>
        <taxon>Actinomycetes</taxon>
        <taxon>Kitasatosporales</taxon>
        <taxon>Streptomycetaceae</taxon>
        <taxon>Streptomyces</taxon>
    </lineage>
</organism>
<dbReference type="EMBL" id="BMSX01000035">
    <property type="protein sequence ID" value="GGR58118.1"/>
    <property type="molecule type" value="Genomic_DNA"/>
</dbReference>
<name>A0A918FMZ9_9ACTN</name>
<comment type="caution">
    <text evidence="2">The sequence shown here is derived from an EMBL/GenBank/DDBJ whole genome shotgun (WGS) entry which is preliminary data.</text>
</comment>
<sequence length="54" mass="5845">MNAKRILMAEAVVLGGAALALLVAEFPGIVREMRLWRMAGFRPGPGNPLRAKRA</sequence>
<evidence type="ECO:0000313" key="3">
    <source>
        <dbReference type="Proteomes" id="UP000658320"/>
    </source>
</evidence>
<dbReference type="Proteomes" id="UP000658320">
    <property type="component" value="Unassembled WGS sequence"/>
</dbReference>